<comment type="subcellular location">
    <subcellularLocation>
        <location evidence="1">Membrane</location>
    </subcellularLocation>
</comment>
<evidence type="ECO:0000313" key="7">
    <source>
        <dbReference type="Proteomes" id="UP001596523"/>
    </source>
</evidence>
<keyword evidence="7" id="KW-1185">Reference proteome</keyword>
<dbReference type="SUPFAM" id="SSF53822">
    <property type="entry name" value="Periplasmic binding protein-like I"/>
    <property type="match status" value="1"/>
</dbReference>
<keyword evidence="2" id="KW-0812">Transmembrane</keyword>
<dbReference type="InterPro" id="IPR001828">
    <property type="entry name" value="ANF_lig-bd_rcpt"/>
</dbReference>
<dbReference type="Proteomes" id="UP001596523">
    <property type="component" value="Unassembled WGS sequence"/>
</dbReference>
<dbReference type="Gene3D" id="3.40.50.2300">
    <property type="match status" value="2"/>
</dbReference>
<evidence type="ECO:0000256" key="1">
    <source>
        <dbReference type="ARBA" id="ARBA00004370"/>
    </source>
</evidence>
<evidence type="ECO:0000313" key="6">
    <source>
        <dbReference type="EMBL" id="MFC7307056.1"/>
    </source>
</evidence>
<dbReference type="RefSeq" id="WP_381833312.1">
    <property type="nucleotide sequence ID" value="NZ_JBHTCF010000010.1"/>
</dbReference>
<dbReference type="Pfam" id="PF01094">
    <property type="entry name" value="ANF_receptor"/>
    <property type="match status" value="1"/>
</dbReference>
<feature type="domain" description="Receptor ligand binding region" evidence="5">
    <location>
        <begin position="544"/>
        <end position="663"/>
    </location>
</feature>
<dbReference type="InterPro" id="IPR028082">
    <property type="entry name" value="Peripla_BP_I"/>
</dbReference>
<dbReference type="EMBL" id="JBHTCF010000010">
    <property type="protein sequence ID" value="MFC7307056.1"/>
    <property type="molecule type" value="Genomic_DNA"/>
</dbReference>
<organism evidence="6 7">
    <name type="scientific">Streptomyces monticola</name>
    <dbReference type="NCBI Taxonomy" id="2666263"/>
    <lineage>
        <taxon>Bacteria</taxon>
        <taxon>Bacillati</taxon>
        <taxon>Actinomycetota</taxon>
        <taxon>Actinomycetes</taxon>
        <taxon>Kitasatosporales</taxon>
        <taxon>Streptomycetaceae</taxon>
        <taxon>Streptomyces</taxon>
    </lineage>
</organism>
<evidence type="ECO:0000256" key="3">
    <source>
        <dbReference type="ARBA" id="ARBA00022989"/>
    </source>
</evidence>
<keyword evidence="4" id="KW-0472">Membrane</keyword>
<proteinExistence type="predicted"/>
<keyword evidence="3" id="KW-1133">Transmembrane helix</keyword>
<sequence>MAWEFPDGEGSHHFTQAFRQAVAPPNWRRALRSEGLPLVALDVDTEDVSLIGERTDQVLTGLEHMLAVPGEHTATPYARLSRRPPESPGKEYLTLQAAASLCGSTPPKGARLSCRNLRLMRDVTEEFRADPGRHPTARELRDRTYSLRAEEADGGVLHWLAGVRDVSFEGVLAPVGTLIALFGQQVLYTFPRWCWAAWWSRRLLKPRRLTGRPNRRNWYEQWRRLGTTEHSLFHFVAELLQRESARLVPHGDEATEGFGAAADEARQDLEELLLRALLADLQAARPGRGPWSRRRRTRRVLFLDLPPVPARPGPQASVEEWNVRLRSYPAMAGRFLRACVSASAQLRAGGVVVVAAGRPADYDLPRRHWARCANLRDGADRFSPTPLPTVVEPLLVPLRGRWIGGGLHVLPVESPRPWPRIRPATEASLMAAAVVGALIVTSVRFLPGGSGGPAEPECFRGQAVTAAQQGAQEPAGSADADGNTPAEQYKAIRASIDALNSQALKAERRDKPVRRVVYLGATVPEDREEAIDNGAIPELRGLWLAQQRLNAAAVDDRDRVRVYVDVRDTGEKFADAPAHAKSVVKQAERHKESKDHRTVVGVVGFSESRSVTRQAAKILNDGQIPVIATTATADAMQADLTYYRPMAPSNSRESTVAAQFARHARTISTGEGQCTTADHALVVHDPNDLFSDELGTMFAKKFGAGAEKLALSEQSAGVTPDDIARTVCARVKKNPATVVYWAARVRHFSAFVERYGPDSGCAGLPLTVLGSNDLTSTALRGKYRPYMEKWLSLYHTVHVLPETHQDNSDEAGTLFRLYVQAFTARDPWLNDGHVALAHDALKTLSLATDRAYNSTSGHNRPGTANTELVKSKLDEELSFQGASGVVQFPERYGAKPPLNKALVILHPTAKGLTVALRCGAFKLNEPARTHWIPESRQACPADSNR</sequence>
<comment type="caution">
    <text evidence="6">The sequence shown here is derived from an EMBL/GenBank/DDBJ whole genome shotgun (WGS) entry which is preliminary data.</text>
</comment>
<evidence type="ECO:0000256" key="2">
    <source>
        <dbReference type="ARBA" id="ARBA00022692"/>
    </source>
</evidence>
<evidence type="ECO:0000256" key="4">
    <source>
        <dbReference type="ARBA" id="ARBA00023136"/>
    </source>
</evidence>
<protein>
    <recommendedName>
        <fullName evidence="5">Receptor ligand binding region domain-containing protein</fullName>
    </recommendedName>
</protein>
<name>A0ABW2JNA0_9ACTN</name>
<accession>A0ABW2JNA0</accession>
<reference evidence="7" key="1">
    <citation type="journal article" date="2019" name="Int. J. Syst. Evol. Microbiol.">
        <title>The Global Catalogue of Microorganisms (GCM) 10K type strain sequencing project: providing services to taxonomists for standard genome sequencing and annotation.</title>
        <authorList>
            <consortium name="The Broad Institute Genomics Platform"/>
            <consortium name="The Broad Institute Genome Sequencing Center for Infectious Disease"/>
            <person name="Wu L."/>
            <person name="Ma J."/>
        </authorList>
    </citation>
    <scope>NUCLEOTIDE SEQUENCE [LARGE SCALE GENOMIC DNA]</scope>
    <source>
        <strain evidence="7">SYNS20</strain>
    </source>
</reference>
<evidence type="ECO:0000259" key="5">
    <source>
        <dbReference type="Pfam" id="PF01094"/>
    </source>
</evidence>
<gene>
    <name evidence="6" type="ORF">ACFQVC_22860</name>
</gene>